<comment type="caution">
    <text evidence="1">The sequence shown here is derived from an EMBL/GenBank/DDBJ whole genome shotgun (WGS) entry which is preliminary data.</text>
</comment>
<dbReference type="Proteomes" id="UP000294843">
    <property type="component" value="Unassembled WGS sequence"/>
</dbReference>
<evidence type="ECO:0000313" key="1">
    <source>
        <dbReference type="EMBL" id="TDM15722.1"/>
    </source>
</evidence>
<reference evidence="1 2" key="1">
    <citation type="submission" date="2019-01" db="EMBL/GenBank/DDBJ databases">
        <title>Draft genome sequences of the type strains of six Macrococcus species.</title>
        <authorList>
            <person name="Mazhar S."/>
            <person name="Altermann E."/>
            <person name="Hill C."/>
            <person name="Mcauliffe O."/>
        </authorList>
    </citation>
    <scope>NUCLEOTIDE SEQUENCE [LARGE SCALE GENOMIC DNA]</scope>
    <source>
        <strain evidence="1 2">ATCC 51825</strain>
    </source>
</reference>
<keyword evidence="2" id="KW-1185">Reference proteome</keyword>
<name>A0A4R6C2Y3_9STAP</name>
<protein>
    <submittedName>
        <fullName evidence="1">DUF771 domain-containing protein</fullName>
    </submittedName>
</protein>
<evidence type="ECO:0000313" key="2">
    <source>
        <dbReference type="Proteomes" id="UP000294843"/>
    </source>
</evidence>
<dbReference type="EMBL" id="SCWF01000001">
    <property type="protein sequence ID" value="TDM15722.1"/>
    <property type="molecule type" value="Genomic_DNA"/>
</dbReference>
<sequence>MQITIELESFQDFINEQVQEALKEAAPVTKYWGVKDVVESHLPLKSKNAVKDLLKFYQKEINEFVHISAGSGDEYVLKAKEFCEWFDSNYKRIMDDKKLWRVS</sequence>
<dbReference type="RefSeq" id="WP_133450922.1">
    <property type="nucleotide sequence ID" value="NZ_SCWF01000001.1"/>
</dbReference>
<dbReference type="AlphaFoldDB" id="A0A4R6C2Y3"/>
<dbReference type="Pfam" id="PF05595">
    <property type="entry name" value="DUF771"/>
    <property type="match status" value="1"/>
</dbReference>
<organism evidence="1 2">
    <name type="scientific">Macrococcus bovicus</name>
    <dbReference type="NCBI Taxonomy" id="69968"/>
    <lineage>
        <taxon>Bacteria</taxon>
        <taxon>Bacillati</taxon>
        <taxon>Bacillota</taxon>
        <taxon>Bacilli</taxon>
        <taxon>Bacillales</taxon>
        <taxon>Staphylococcaceae</taxon>
        <taxon>Macrococcus</taxon>
    </lineage>
</organism>
<proteinExistence type="predicted"/>
<dbReference type="InterPro" id="IPR008489">
    <property type="entry name" value="DUF771"/>
</dbReference>
<gene>
    <name evidence="1" type="ORF">ERX55_02105</name>
</gene>
<accession>A0A4R6C2Y3</accession>
<dbReference type="OrthoDB" id="2306204at2"/>